<name>A0A2U1TE62_9MICO</name>
<dbReference type="Proteomes" id="UP000244962">
    <property type="component" value="Unassembled WGS sequence"/>
</dbReference>
<dbReference type="RefSeq" id="WP_108390683.1">
    <property type="nucleotide sequence ID" value="NZ_CP026949.1"/>
</dbReference>
<proteinExistence type="predicted"/>
<evidence type="ECO:0000313" key="1">
    <source>
        <dbReference type="EMBL" id="PWC07188.1"/>
    </source>
</evidence>
<sequence>MAVENARMPSVELVYTGDEKWLISRVRNWSRATSFAEIFQQPDGGDSWLRVDGYAAGDTAAAQKWATHFADLHHENIDTPALPTPVEPPNLNDYRGLITVASASRTGFARLLPGWISIKIIQSMKRREHARAVADHGRPT</sequence>
<reference evidence="2" key="1">
    <citation type="submission" date="2018-04" db="EMBL/GenBank/DDBJ databases">
        <authorList>
            <person name="Liu S."/>
            <person name="Wang Z."/>
            <person name="Li J."/>
        </authorList>
    </citation>
    <scope>NUCLEOTIDE SEQUENCE [LARGE SCALE GENOMIC DNA]</scope>
    <source>
        <strain evidence="2">622</strain>
    </source>
</reference>
<keyword evidence="2" id="KW-1185">Reference proteome</keyword>
<accession>A0A2U1TE62</accession>
<dbReference type="EMBL" id="QEFB01000006">
    <property type="protein sequence ID" value="PWC07188.1"/>
    <property type="molecule type" value="Genomic_DNA"/>
</dbReference>
<evidence type="ECO:0000313" key="2">
    <source>
        <dbReference type="Proteomes" id="UP000244962"/>
    </source>
</evidence>
<dbReference type="AlphaFoldDB" id="A0A2U1TE62"/>
<comment type="caution">
    <text evidence="1">The sequence shown here is derived from an EMBL/GenBank/DDBJ whole genome shotgun (WGS) entry which is preliminary data.</text>
</comment>
<dbReference type="KEGG" id="myl:C3E77_05345"/>
<gene>
    <name evidence="1" type="ORF">DF223_07870</name>
</gene>
<protein>
    <submittedName>
        <fullName evidence="1">Uncharacterized protein</fullName>
    </submittedName>
</protein>
<organism evidence="1 2">
    <name type="scientific">Mycetocola zhujimingii</name>
    <dbReference type="NCBI Taxonomy" id="2079792"/>
    <lineage>
        <taxon>Bacteria</taxon>
        <taxon>Bacillati</taxon>
        <taxon>Actinomycetota</taxon>
        <taxon>Actinomycetes</taxon>
        <taxon>Micrococcales</taxon>
        <taxon>Microbacteriaceae</taxon>
        <taxon>Mycetocola</taxon>
    </lineage>
</organism>